<name>A0A438CYT9_VITVI</name>
<proteinExistence type="predicted"/>
<dbReference type="SUPFAM" id="SSF53335">
    <property type="entry name" value="S-adenosyl-L-methionine-dependent methyltransferases"/>
    <property type="match status" value="1"/>
</dbReference>
<keyword evidence="9" id="KW-0539">Nucleus</keyword>
<dbReference type="InterPro" id="IPR026960">
    <property type="entry name" value="RVT-Znf"/>
</dbReference>
<dbReference type="Proteomes" id="UP000288805">
    <property type="component" value="Unassembled WGS sequence"/>
</dbReference>
<evidence type="ECO:0000256" key="11">
    <source>
        <dbReference type="ARBA" id="ARBA00068307"/>
    </source>
</evidence>
<evidence type="ECO:0000256" key="4">
    <source>
        <dbReference type="ARBA" id="ARBA00022664"/>
    </source>
</evidence>
<dbReference type="Pfam" id="PF13966">
    <property type="entry name" value="zf-RVT"/>
    <property type="match status" value="1"/>
</dbReference>
<dbReference type="EMBL" id="QGNW01001901">
    <property type="protein sequence ID" value="RVW28346.1"/>
    <property type="molecule type" value="Genomic_DNA"/>
</dbReference>
<dbReference type="Pfam" id="PF03291">
    <property type="entry name" value="mRNA_G-N7_MeTrfase"/>
    <property type="match status" value="1"/>
</dbReference>
<reference evidence="15 16" key="1">
    <citation type="journal article" date="2018" name="PLoS Genet.">
        <title>Population sequencing reveals clonal diversity and ancestral inbreeding in the grapevine cultivar Chardonnay.</title>
        <authorList>
            <person name="Roach M.J."/>
            <person name="Johnson D.L."/>
            <person name="Bohlmann J."/>
            <person name="van Vuuren H.J."/>
            <person name="Jones S.J."/>
            <person name="Pretorius I.S."/>
            <person name="Schmidt S.A."/>
            <person name="Borneman A.R."/>
        </authorList>
    </citation>
    <scope>NUCLEOTIDE SEQUENCE [LARGE SCALE GENOMIC DNA]</scope>
    <source>
        <strain evidence="16">cv. Chardonnay</strain>
        <tissue evidence="15">Leaf</tissue>
    </source>
</reference>
<evidence type="ECO:0000256" key="12">
    <source>
        <dbReference type="ARBA" id="ARBA00077172"/>
    </source>
</evidence>
<dbReference type="PANTHER" id="PTHR12189">
    <property type="entry name" value="MRNA GUANINE-7- METHYLTRANSFERASE"/>
    <property type="match status" value="1"/>
</dbReference>
<dbReference type="Gene3D" id="3.40.50.150">
    <property type="entry name" value="Vaccinia Virus protein VP39"/>
    <property type="match status" value="1"/>
</dbReference>
<dbReference type="InterPro" id="IPR004971">
    <property type="entry name" value="mRNA_G-N7_MeTrfase_dom"/>
</dbReference>
<dbReference type="PANTHER" id="PTHR12189:SF3">
    <property type="entry name" value="MRNA (GUANINE-N(7))-METHYLTRANSFERASE"/>
    <property type="match status" value="1"/>
</dbReference>
<keyword evidence="5 15" id="KW-0808">Transferase</keyword>
<dbReference type="GO" id="GO:0003723">
    <property type="term" value="F:RNA binding"/>
    <property type="evidence" value="ECO:0007669"/>
    <property type="project" value="UniProtKB-KW"/>
</dbReference>
<comment type="caution">
    <text evidence="15">The sequence shown here is derived from an EMBL/GenBank/DDBJ whole genome shotgun (WGS) entry which is preliminary data.</text>
</comment>
<comment type="subcellular location">
    <subcellularLocation>
        <location evidence="1">Nucleus</location>
    </subcellularLocation>
</comment>
<keyword evidence="4" id="KW-0507">mRNA processing</keyword>
<dbReference type="GO" id="GO:0005634">
    <property type="term" value="C:nucleus"/>
    <property type="evidence" value="ECO:0007669"/>
    <property type="project" value="UniProtKB-SubCell"/>
</dbReference>
<dbReference type="PROSITE" id="PS51562">
    <property type="entry name" value="RNA_CAP0_MT"/>
    <property type="match status" value="1"/>
</dbReference>
<keyword evidence="8" id="KW-0506">mRNA capping</keyword>
<comment type="catalytic activity">
    <reaction evidence="10">
        <text>a 5'-end (5'-triphosphoguanosine)-ribonucleoside in mRNA + S-adenosyl-L-methionine = a 5'-end (N(7)-methyl 5'-triphosphoguanosine)-ribonucleoside in mRNA + S-adenosyl-L-homocysteine</text>
        <dbReference type="Rhea" id="RHEA:67008"/>
        <dbReference type="Rhea" id="RHEA-COMP:17166"/>
        <dbReference type="Rhea" id="RHEA-COMP:17167"/>
        <dbReference type="ChEBI" id="CHEBI:57856"/>
        <dbReference type="ChEBI" id="CHEBI:59789"/>
        <dbReference type="ChEBI" id="CHEBI:156461"/>
        <dbReference type="ChEBI" id="CHEBI:167617"/>
        <dbReference type="EC" id="2.1.1.56"/>
    </reaction>
</comment>
<evidence type="ECO:0000256" key="6">
    <source>
        <dbReference type="ARBA" id="ARBA00022691"/>
    </source>
</evidence>
<evidence type="ECO:0000256" key="5">
    <source>
        <dbReference type="ARBA" id="ARBA00022679"/>
    </source>
</evidence>
<protein>
    <recommendedName>
        <fullName evidence="11">mRNA cap guanine-N(7) methyltransferase 2</fullName>
        <ecNumber evidence="2">2.1.1.56</ecNumber>
    </recommendedName>
    <alternativeName>
        <fullName evidence="12">mRNA (guanine-N(7))-methyltransferase 2</fullName>
    </alternativeName>
    <alternativeName>
        <fullName evidence="13">mRNA cap methyltransferase 2</fullName>
    </alternativeName>
</protein>
<dbReference type="CDD" id="cd02440">
    <property type="entry name" value="AdoMet_MTases"/>
    <property type="match status" value="1"/>
</dbReference>
<dbReference type="InterPro" id="IPR039753">
    <property type="entry name" value="RG7MT1"/>
</dbReference>
<dbReference type="InterPro" id="IPR029063">
    <property type="entry name" value="SAM-dependent_MTases_sf"/>
</dbReference>
<dbReference type="FunFam" id="3.40.50.150:FF:000191">
    <property type="entry name" value="mRNA cap guanine-N7 methyltransferase 2"/>
    <property type="match status" value="1"/>
</dbReference>
<evidence type="ECO:0000256" key="1">
    <source>
        <dbReference type="ARBA" id="ARBA00004123"/>
    </source>
</evidence>
<dbReference type="EC" id="2.1.1.56" evidence="2"/>
<evidence type="ECO:0000256" key="10">
    <source>
        <dbReference type="ARBA" id="ARBA00044712"/>
    </source>
</evidence>
<dbReference type="AlphaFoldDB" id="A0A438CYT9"/>
<organism evidence="15 16">
    <name type="scientific">Vitis vinifera</name>
    <name type="common">Grape</name>
    <dbReference type="NCBI Taxonomy" id="29760"/>
    <lineage>
        <taxon>Eukaryota</taxon>
        <taxon>Viridiplantae</taxon>
        <taxon>Streptophyta</taxon>
        <taxon>Embryophyta</taxon>
        <taxon>Tracheophyta</taxon>
        <taxon>Spermatophyta</taxon>
        <taxon>Magnoliopsida</taxon>
        <taxon>eudicotyledons</taxon>
        <taxon>Gunneridae</taxon>
        <taxon>Pentapetalae</taxon>
        <taxon>rosids</taxon>
        <taxon>Vitales</taxon>
        <taxon>Vitaceae</taxon>
        <taxon>Viteae</taxon>
        <taxon>Vitis</taxon>
    </lineage>
</organism>
<accession>A0A438CYT9</accession>
<keyword evidence="7" id="KW-0694">RNA-binding</keyword>
<evidence type="ECO:0000313" key="15">
    <source>
        <dbReference type="EMBL" id="RVW28346.1"/>
    </source>
</evidence>
<evidence type="ECO:0000256" key="9">
    <source>
        <dbReference type="ARBA" id="ARBA00023242"/>
    </source>
</evidence>
<evidence type="ECO:0000256" key="7">
    <source>
        <dbReference type="ARBA" id="ARBA00022884"/>
    </source>
</evidence>
<feature type="domain" description="MRNA cap 0 methyltransferase" evidence="14">
    <location>
        <begin position="57"/>
        <end position="341"/>
    </location>
</feature>
<evidence type="ECO:0000256" key="3">
    <source>
        <dbReference type="ARBA" id="ARBA00022603"/>
    </source>
</evidence>
<evidence type="ECO:0000259" key="14">
    <source>
        <dbReference type="PROSITE" id="PS51562"/>
    </source>
</evidence>
<keyword evidence="3 15" id="KW-0489">Methyltransferase</keyword>
<evidence type="ECO:0000313" key="16">
    <source>
        <dbReference type="Proteomes" id="UP000288805"/>
    </source>
</evidence>
<evidence type="ECO:0000256" key="13">
    <source>
        <dbReference type="ARBA" id="ARBA00082530"/>
    </source>
</evidence>
<dbReference type="GO" id="GO:0004482">
    <property type="term" value="F:mRNA 5'-cap (guanine-N7-)-methyltransferase activity"/>
    <property type="evidence" value="ECO:0007669"/>
    <property type="project" value="UniProtKB-EC"/>
</dbReference>
<evidence type="ECO:0000256" key="8">
    <source>
        <dbReference type="ARBA" id="ARBA00023042"/>
    </source>
</evidence>
<evidence type="ECO:0000256" key="2">
    <source>
        <dbReference type="ARBA" id="ARBA00011926"/>
    </source>
</evidence>
<keyword evidence="6" id="KW-0949">S-adenosyl-L-methionine</keyword>
<sequence>MGNGRRRRMGVMVPARLKRGPISSTFWRLGFSLHTPSRPDWEATARPTMTSIPAPRTAESTHHRLFEFAKTALIKIFVSPYATVCDLYAGAGSDADKWDEAQIGHYIGIDVSSSGISHTKEVWESQRKSYNADFYELDPSMENLELNLQDKCNTADVVCCLQHLQLGFENEDKGRRLLHNVASLLKPGGYFLALHLTHLPYVTSSLDSELQDCRSSVKWAKYQKNVEAYHNRGSSMKPNIVPNCIRSESYMITFEVEEEKFPFFGKKYQLKFSNDTSAETYCLVHFPSLIRLAREAGLEYVEIQNLTDFYDDNRILQPSVHSFVHSIWKAIKNGWEVFKVRTHFKVGSRNMVKFWKDRWCGDELLRDAFPNHFSIASSKDARVADAWDGVEWVDTKSGIFSVKSFYSSLASKGADPFPHDTAWNSWAPVGVHFFAWEATWGKILTLDQLKKRGWKLPKRCYMCKEEEETIGDALFSKRFTLELGRLSCWAQFAGMLLNSGPNLVDPRGRLLPRSYDVLGLYTTFIFQKVDPDIVPPLTSPFIIKDGSHNYEEASVCDCSKRAKFK</sequence>
<gene>
    <name evidence="15" type="primary">VvCHDh000964_0</name>
    <name evidence="15" type="ORF">CK203_099746</name>
</gene>